<dbReference type="EMBL" id="CP039291">
    <property type="protein sequence ID" value="QCB93036.1"/>
    <property type="molecule type" value="Genomic_DNA"/>
</dbReference>
<proteinExistence type="predicted"/>
<organism evidence="1 2">
    <name type="scientific">Cellulomonas shaoxiangyii</name>
    <dbReference type="NCBI Taxonomy" id="2566013"/>
    <lineage>
        <taxon>Bacteria</taxon>
        <taxon>Bacillati</taxon>
        <taxon>Actinomycetota</taxon>
        <taxon>Actinomycetes</taxon>
        <taxon>Micrococcales</taxon>
        <taxon>Cellulomonadaceae</taxon>
        <taxon>Cellulomonas</taxon>
    </lineage>
</organism>
<dbReference type="InterPro" id="IPR021456">
    <property type="entry name" value="DUF3107"/>
</dbReference>
<sequence>MEITIGVQNLPREITLESDQSADEIAALVKDALSGTTSTLELTDTRGRRVIVPAASLGFVDIGAETKGRVGFGTI</sequence>
<keyword evidence="2" id="KW-1185">Reference proteome</keyword>
<dbReference type="RefSeq" id="WP_135973674.1">
    <property type="nucleotide sequence ID" value="NZ_CP039291.1"/>
</dbReference>
<protein>
    <submittedName>
        <fullName evidence="1">DUF3107 domain-containing protein</fullName>
    </submittedName>
</protein>
<reference evidence="1 2" key="1">
    <citation type="submission" date="2019-04" db="EMBL/GenBank/DDBJ databases">
        <title>Isolation and identification of Cellulomonas shaoxiangyii sp. Nov. isolated from feces of the Tibetan antelopes (Pantholops hodgsonii) in the Qinghai-Tibet plateau of China.</title>
        <authorList>
            <person name="Tian Z."/>
        </authorList>
    </citation>
    <scope>NUCLEOTIDE SEQUENCE [LARGE SCALE GENOMIC DNA]</scope>
    <source>
        <strain evidence="1 2">Z28</strain>
    </source>
</reference>
<gene>
    <name evidence="1" type="ORF">E5225_05160</name>
</gene>
<dbReference type="OrthoDB" id="3268468at2"/>
<dbReference type="KEGG" id="celz:E5225_05160"/>
<dbReference type="Proteomes" id="UP000296469">
    <property type="component" value="Chromosome"/>
</dbReference>
<evidence type="ECO:0000313" key="2">
    <source>
        <dbReference type="Proteomes" id="UP000296469"/>
    </source>
</evidence>
<name>A0A4P7SIX1_9CELL</name>
<accession>A0A4P7SIX1</accession>
<dbReference type="Pfam" id="PF11305">
    <property type="entry name" value="DUF3107"/>
    <property type="match status" value="1"/>
</dbReference>
<dbReference type="AlphaFoldDB" id="A0A4P7SIX1"/>
<evidence type="ECO:0000313" key="1">
    <source>
        <dbReference type="EMBL" id="QCB93036.1"/>
    </source>
</evidence>